<evidence type="ECO:0000313" key="2">
    <source>
        <dbReference type="EMBL" id="KIL72960.1"/>
    </source>
</evidence>
<evidence type="ECO:0000256" key="1">
    <source>
        <dbReference type="SAM" id="Phobius"/>
    </source>
</evidence>
<evidence type="ECO:0000313" key="3">
    <source>
        <dbReference type="Proteomes" id="UP000031982"/>
    </source>
</evidence>
<organism evidence="2 3">
    <name type="scientific">Bacillus badius</name>
    <dbReference type="NCBI Taxonomy" id="1455"/>
    <lineage>
        <taxon>Bacteria</taxon>
        <taxon>Bacillati</taxon>
        <taxon>Bacillota</taxon>
        <taxon>Bacilli</taxon>
        <taxon>Bacillales</taxon>
        <taxon>Bacillaceae</taxon>
        <taxon>Pseudobacillus</taxon>
    </lineage>
</organism>
<reference evidence="2 3" key="1">
    <citation type="submission" date="2015-01" db="EMBL/GenBank/DDBJ databases">
        <title>Genome Assembly of Bacillus badius MTCC 1458.</title>
        <authorList>
            <person name="Verma A."/>
            <person name="Khatri I."/>
            <person name="Mual P."/>
            <person name="Subramanian S."/>
            <person name="Krishnamurthi S."/>
        </authorList>
    </citation>
    <scope>NUCLEOTIDE SEQUENCE [LARGE SCALE GENOMIC DNA]</scope>
    <source>
        <strain evidence="2 3">MTCC 1458</strain>
    </source>
</reference>
<sequence>MGFFMELKNVWYRSIWFYAMLVSIFFLFYFSFLKKRE</sequence>
<keyword evidence="1" id="KW-1133">Transmembrane helix</keyword>
<keyword evidence="1" id="KW-0812">Transmembrane</keyword>
<dbReference type="EMBL" id="JXLP01000030">
    <property type="protein sequence ID" value="KIL72960.1"/>
    <property type="molecule type" value="Genomic_DNA"/>
</dbReference>
<comment type="caution">
    <text evidence="2">The sequence shown here is derived from an EMBL/GenBank/DDBJ whole genome shotgun (WGS) entry which is preliminary data.</text>
</comment>
<dbReference type="Proteomes" id="UP000031982">
    <property type="component" value="Unassembled WGS sequence"/>
</dbReference>
<accession>A0ABR5ANY9</accession>
<keyword evidence="3" id="KW-1185">Reference proteome</keyword>
<name>A0ABR5ANY9_BACBA</name>
<protein>
    <submittedName>
        <fullName evidence="2">Uncharacterized protein</fullName>
    </submittedName>
</protein>
<gene>
    <name evidence="2" type="ORF">SD77_3433</name>
</gene>
<proteinExistence type="predicted"/>
<keyword evidence="1" id="KW-0472">Membrane</keyword>
<feature type="transmembrane region" description="Helical" evidence="1">
    <location>
        <begin position="15"/>
        <end position="33"/>
    </location>
</feature>